<evidence type="ECO:0000256" key="1">
    <source>
        <dbReference type="SAM" id="MobiDB-lite"/>
    </source>
</evidence>
<dbReference type="SUPFAM" id="SSF56112">
    <property type="entry name" value="Protein kinase-like (PK-like)"/>
    <property type="match status" value="1"/>
</dbReference>
<keyword evidence="3" id="KW-1185">Reference proteome</keyword>
<evidence type="ECO:0008006" key="4">
    <source>
        <dbReference type="Google" id="ProtNLM"/>
    </source>
</evidence>
<evidence type="ECO:0000313" key="3">
    <source>
        <dbReference type="Proteomes" id="UP000184267"/>
    </source>
</evidence>
<accession>A0A1M2V9H1</accession>
<proteinExistence type="predicted"/>
<organism evidence="2 3">
    <name type="scientific">Trametes pubescens</name>
    <name type="common">White-rot fungus</name>
    <dbReference type="NCBI Taxonomy" id="154538"/>
    <lineage>
        <taxon>Eukaryota</taxon>
        <taxon>Fungi</taxon>
        <taxon>Dikarya</taxon>
        <taxon>Basidiomycota</taxon>
        <taxon>Agaricomycotina</taxon>
        <taxon>Agaricomycetes</taxon>
        <taxon>Polyporales</taxon>
        <taxon>Polyporaceae</taxon>
        <taxon>Trametes</taxon>
    </lineage>
</organism>
<dbReference type="InterPro" id="IPR011009">
    <property type="entry name" value="Kinase-like_dom_sf"/>
</dbReference>
<reference evidence="2 3" key="1">
    <citation type="submission" date="2016-10" db="EMBL/GenBank/DDBJ databases">
        <title>Genome sequence of the basidiomycete white-rot fungus Trametes pubescens.</title>
        <authorList>
            <person name="Makela M.R."/>
            <person name="Granchi Z."/>
            <person name="Peng M."/>
            <person name="De Vries R.P."/>
            <person name="Grigoriev I."/>
            <person name="Riley R."/>
            <person name="Hilden K."/>
        </authorList>
    </citation>
    <scope>NUCLEOTIDE SEQUENCE [LARGE SCALE GENOMIC DNA]</scope>
    <source>
        <strain evidence="2 3">FBCC735</strain>
    </source>
</reference>
<dbReference type="EMBL" id="MNAD01001552">
    <property type="protein sequence ID" value="OJT04254.1"/>
    <property type="molecule type" value="Genomic_DNA"/>
</dbReference>
<dbReference type="Gene3D" id="3.30.200.20">
    <property type="entry name" value="Phosphorylase Kinase, domain 1"/>
    <property type="match status" value="1"/>
</dbReference>
<name>A0A1M2V9H1_TRAPU</name>
<sequence>MPESSSHSPLNSFADPAKSAPRIARPDAAFSASALSHSDAPLPSPTSPRFSSGSNANPPCTTRDPSFDPLRAAFHEEPYTLSLQEGPYAYFPMRLGQKLRDGKYEVVRKLGYGTNSSVWLAKETTSDGHRYIVLKIMSVYATRIEVRQLYIKLANILLNAGATTEQIDRFLADSPAQMYVDTPPIDPRISPEPIPALRSQPLPNFGLDPSYANIIVKLIDYDSAVLAENIRPDTPICTPTELRAPEMVLGHA</sequence>
<feature type="compositionally biased region" description="Polar residues" evidence="1">
    <location>
        <begin position="1"/>
        <end position="11"/>
    </location>
</feature>
<dbReference type="AlphaFoldDB" id="A0A1M2V9H1"/>
<feature type="compositionally biased region" description="Polar residues" evidence="1">
    <location>
        <begin position="47"/>
        <end position="64"/>
    </location>
</feature>
<protein>
    <recommendedName>
        <fullName evidence="4">Protein kinase domain-containing protein</fullName>
    </recommendedName>
</protein>
<dbReference type="OrthoDB" id="5979581at2759"/>
<gene>
    <name evidence="2" type="ORF">TRAPUB_5044</name>
</gene>
<feature type="region of interest" description="Disordered" evidence="1">
    <location>
        <begin position="1"/>
        <end position="68"/>
    </location>
</feature>
<comment type="caution">
    <text evidence="2">The sequence shown here is derived from an EMBL/GenBank/DDBJ whole genome shotgun (WGS) entry which is preliminary data.</text>
</comment>
<evidence type="ECO:0000313" key="2">
    <source>
        <dbReference type="EMBL" id="OJT04254.1"/>
    </source>
</evidence>
<dbReference type="Proteomes" id="UP000184267">
    <property type="component" value="Unassembled WGS sequence"/>
</dbReference>